<dbReference type="Proteomes" id="UP000033608">
    <property type="component" value="Unassembled WGS sequence"/>
</dbReference>
<dbReference type="EMBL" id="LAJF01000036">
    <property type="protein sequence ID" value="KKB86363.1"/>
    <property type="molecule type" value="Genomic_DNA"/>
</dbReference>
<dbReference type="PANTHER" id="PTHR43792">
    <property type="entry name" value="GNAT FAMILY, PUTATIVE (AFU_ORTHOLOGUE AFUA_3G00765)-RELATED-RELATED"/>
    <property type="match status" value="1"/>
</dbReference>
<dbReference type="GO" id="GO:0016747">
    <property type="term" value="F:acyltransferase activity, transferring groups other than amino-acyl groups"/>
    <property type="evidence" value="ECO:0007669"/>
    <property type="project" value="InterPro"/>
</dbReference>
<sequence>MPQHLIAPPIRTERLLLRAYRRDDFHHLVEIYQTERSRYIGGPLAEMQVWQGFMNTIGHWPIMGFGAWAIELAATGACIGEVAITRPPEFPETELGWVLFGAHEGHGYALEAATAALSFARALALPSLVSYVDPDNHRSARLAQRLGAVHDPAAATPNGDPCLVFRYAAA</sequence>
<reference evidence="3 5" key="2">
    <citation type="submission" date="2016-11" db="EMBL/GenBank/DDBJ databases">
        <authorList>
            <person name="Jaros S."/>
            <person name="Januszkiewicz K."/>
            <person name="Wedrychowicz H."/>
        </authorList>
    </citation>
    <scope>NUCLEOTIDE SEQUENCE [LARGE SCALE GENOMIC DNA]</scope>
    <source>
        <strain evidence="3 5">DSM 17137</strain>
    </source>
</reference>
<name>A0A0F5LVK2_9HYPH</name>
<dbReference type="PATRIC" id="fig|1121477.3.peg.1441"/>
<dbReference type="InterPro" id="IPR016181">
    <property type="entry name" value="Acyl_CoA_acyltransferase"/>
</dbReference>
<reference evidence="2 4" key="1">
    <citation type="submission" date="2015-03" db="EMBL/GenBank/DDBJ databases">
        <authorList>
            <person name="Hassan Y.I."/>
            <person name="Lepp D."/>
            <person name="Zhou T."/>
        </authorList>
    </citation>
    <scope>NUCLEOTIDE SEQUENCE [LARGE SCALE GENOMIC DNA]</scope>
    <source>
        <strain evidence="2 4">DSM 17137</strain>
    </source>
</reference>
<dbReference type="PROSITE" id="PS51186">
    <property type="entry name" value="GNAT"/>
    <property type="match status" value="1"/>
</dbReference>
<proteinExistence type="predicted"/>
<dbReference type="InterPro" id="IPR000182">
    <property type="entry name" value="GNAT_dom"/>
</dbReference>
<feature type="domain" description="N-acetyltransferase" evidence="1">
    <location>
        <begin position="15"/>
        <end position="169"/>
    </location>
</feature>
<dbReference type="PANTHER" id="PTHR43792:SF1">
    <property type="entry name" value="N-ACETYLTRANSFERASE DOMAIN-CONTAINING PROTEIN"/>
    <property type="match status" value="1"/>
</dbReference>
<dbReference type="EMBL" id="FQVC01000003">
    <property type="protein sequence ID" value="SHE92284.1"/>
    <property type="molecule type" value="Genomic_DNA"/>
</dbReference>
<dbReference type="Proteomes" id="UP000184533">
    <property type="component" value="Unassembled WGS sequence"/>
</dbReference>
<dbReference type="SUPFAM" id="SSF55729">
    <property type="entry name" value="Acyl-CoA N-acyltransferases (Nat)"/>
    <property type="match status" value="1"/>
</dbReference>
<dbReference type="Gene3D" id="3.40.630.30">
    <property type="match status" value="1"/>
</dbReference>
<protein>
    <submittedName>
        <fullName evidence="3">Protein N-acetyltransferase, RimJ/RimL family</fullName>
    </submittedName>
</protein>
<evidence type="ECO:0000259" key="1">
    <source>
        <dbReference type="PROSITE" id="PS51186"/>
    </source>
</evidence>
<accession>A0A0F5LVK2</accession>
<dbReference type="STRING" id="1121477.SAMN02745223_01438"/>
<dbReference type="AlphaFoldDB" id="A0A0F5LVK2"/>
<evidence type="ECO:0000313" key="2">
    <source>
        <dbReference type="EMBL" id="KKB86363.1"/>
    </source>
</evidence>
<evidence type="ECO:0000313" key="3">
    <source>
        <dbReference type="EMBL" id="SHE92284.1"/>
    </source>
</evidence>
<dbReference type="RefSeq" id="WP_046133694.1">
    <property type="nucleotide sequence ID" value="NZ_FQVC01000003.1"/>
</dbReference>
<evidence type="ECO:0000313" key="4">
    <source>
        <dbReference type="Proteomes" id="UP000033608"/>
    </source>
</evidence>
<organism evidence="2 4">
    <name type="scientific">Devosia limi DSM 17137</name>
    <dbReference type="NCBI Taxonomy" id="1121477"/>
    <lineage>
        <taxon>Bacteria</taxon>
        <taxon>Pseudomonadati</taxon>
        <taxon>Pseudomonadota</taxon>
        <taxon>Alphaproteobacteria</taxon>
        <taxon>Hyphomicrobiales</taxon>
        <taxon>Devosiaceae</taxon>
        <taxon>Devosia</taxon>
    </lineage>
</organism>
<keyword evidence="4" id="KW-1185">Reference proteome</keyword>
<keyword evidence="3" id="KW-0808">Transferase</keyword>
<dbReference type="Pfam" id="PF13302">
    <property type="entry name" value="Acetyltransf_3"/>
    <property type="match status" value="1"/>
</dbReference>
<dbReference type="InterPro" id="IPR051531">
    <property type="entry name" value="N-acetyltransferase"/>
</dbReference>
<gene>
    <name evidence="3" type="ORF">SAMN02745223_01438</name>
    <name evidence="2" type="ORF">VW29_01930</name>
</gene>
<evidence type="ECO:0000313" key="5">
    <source>
        <dbReference type="Proteomes" id="UP000184533"/>
    </source>
</evidence>